<name>A0A9Q1C7H1_HOLLE</name>
<organism evidence="6 7">
    <name type="scientific">Holothuria leucospilota</name>
    <name type="common">Black long sea cucumber</name>
    <name type="synonym">Mertensiothuria leucospilota</name>
    <dbReference type="NCBI Taxonomy" id="206669"/>
    <lineage>
        <taxon>Eukaryota</taxon>
        <taxon>Metazoa</taxon>
        <taxon>Echinodermata</taxon>
        <taxon>Eleutherozoa</taxon>
        <taxon>Echinozoa</taxon>
        <taxon>Holothuroidea</taxon>
        <taxon>Aspidochirotacea</taxon>
        <taxon>Aspidochirotida</taxon>
        <taxon>Holothuriidae</taxon>
        <taxon>Holothuria</taxon>
    </lineage>
</organism>
<feature type="region of interest" description="Disordered" evidence="2">
    <location>
        <begin position="287"/>
        <end position="465"/>
    </location>
</feature>
<dbReference type="CDD" id="cd09631">
    <property type="entry name" value="DOMON_DOH"/>
    <property type="match status" value="2"/>
</dbReference>
<feature type="chain" id="PRO_5040399722" evidence="3">
    <location>
        <begin position="18"/>
        <end position="835"/>
    </location>
</feature>
<evidence type="ECO:0000256" key="1">
    <source>
        <dbReference type="PROSITE-ProRule" id="PRU00076"/>
    </source>
</evidence>
<keyword evidence="1" id="KW-0245">EGF-like domain</keyword>
<dbReference type="EMBL" id="JAIZAY010000006">
    <property type="protein sequence ID" value="KAJ8040166.1"/>
    <property type="molecule type" value="Genomic_DNA"/>
</dbReference>
<feature type="disulfide bond" evidence="1">
    <location>
        <begin position="212"/>
        <end position="221"/>
    </location>
</feature>
<gene>
    <name evidence="6" type="ORF">HOLleu_14386</name>
</gene>
<protein>
    <submittedName>
        <fullName evidence="6">Serine-rich 25 kDa antigen protein</fullName>
    </submittedName>
</protein>
<reference evidence="6" key="1">
    <citation type="submission" date="2021-10" db="EMBL/GenBank/DDBJ databases">
        <title>Tropical sea cucumber genome reveals ecological adaptation and Cuvierian tubules defense mechanism.</title>
        <authorList>
            <person name="Chen T."/>
        </authorList>
    </citation>
    <scope>NUCLEOTIDE SEQUENCE</scope>
    <source>
        <strain evidence="6">Nanhai2018</strain>
        <tissue evidence="6">Muscle</tissue>
    </source>
</reference>
<evidence type="ECO:0000313" key="7">
    <source>
        <dbReference type="Proteomes" id="UP001152320"/>
    </source>
</evidence>
<dbReference type="PROSITE" id="PS00022">
    <property type="entry name" value="EGF_1"/>
    <property type="match status" value="1"/>
</dbReference>
<dbReference type="PANTHER" id="PTHR46901">
    <property type="entry name" value="GH04942P"/>
    <property type="match status" value="1"/>
</dbReference>
<feature type="signal peptide" evidence="3">
    <location>
        <begin position="1"/>
        <end position="17"/>
    </location>
</feature>
<comment type="caution">
    <text evidence="6">The sequence shown here is derived from an EMBL/GenBank/DDBJ whole genome shotgun (WGS) entry which is preliminary data.</text>
</comment>
<dbReference type="PROSITE" id="PS01186">
    <property type="entry name" value="EGF_2"/>
    <property type="match status" value="1"/>
</dbReference>
<dbReference type="OrthoDB" id="188511at2759"/>
<dbReference type="InterPro" id="IPR000742">
    <property type="entry name" value="EGF"/>
</dbReference>
<keyword evidence="3" id="KW-0732">Signal</keyword>
<dbReference type="AlphaFoldDB" id="A0A9Q1C7H1"/>
<evidence type="ECO:0000259" key="4">
    <source>
        <dbReference type="PROSITE" id="PS50026"/>
    </source>
</evidence>
<feature type="domain" description="EGF-like" evidence="4">
    <location>
        <begin position="181"/>
        <end position="222"/>
    </location>
</feature>
<dbReference type="Pfam" id="PF03351">
    <property type="entry name" value="DOMON"/>
    <property type="match status" value="2"/>
</dbReference>
<keyword evidence="7" id="KW-1185">Reference proteome</keyword>
<dbReference type="InterPro" id="IPR045266">
    <property type="entry name" value="DOH_DOMON"/>
</dbReference>
<evidence type="ECO:0000259" key="5">
    <source>
        <dbReference type="PROSITE" id="PS50836"/>
    </source>
</evidence>
<dbReference type="SMART" id="SM00664">
    <property type="entry name" value="DoH"/>
    <property type="match status" value="2"/>
</dbReference>
<feature type="compositionally biased region" description="Polar residues" evidence="2">
    <location>
        <begin position="341"/>
        <end position="355"/>
    </location>
</feature>
<comment type="caution">
    <text evidence="1">Lacks conserved residue(s) required for the propagation of feature annotation.</text>
</comment>
<feature type="compositionally biased region" description="Acidic residues" evidence="2">
    <location>
        <begin position="361"/>
        <end position="455"/>
    </location>
</feature>
<accession>A0A9Q1C7H1</accession>
<dbReference type="PANTHER" id="PTHR46901:SF2">
    <property type="entry name" value="GH04942P"/>
    <property type="match status" value="1"/>
</dbReference>
<dbReference type="PROSITE" id="PS50836">
    <property type="entry name" value="DOMON"/>
    <property type="match status" value="2"/>
</dbReference>
<keyword evidence="1" id="KW-1015">Disulfide bond</keyword>
<dbReference type="SUPFAM" id="SSF49344">
    <property type="entry name" value="CBD9-like"/>
    <property type="match status" value="1"/>
</dbReference>
<sequence>MKSVVLVLSVLLGISTAHVRLTFPPARQYDFDFLDNVRTNGPCGMQSDNNTVVTELEKGSTFNVTWHLAYSHRGGFRLRLIRGNEILANLTGNATFINDDDITSTSYAVTLPPEFVGRATLQLTRHAREWTTGSGAPYVFWSCGEVNVVETSTCNRGCPASCNNGKCTSCHHLATGDFCQYEDDCLGPADCSNRGECWRVSTSTYPRNQCFCEQGYFGRKCERENPSDFSVDIDKSKYFTRSMSPDYRIYYMIREDQSEIEIAIEANSTTWVALGWRPNGLPGTCQNFPVQYRTGEPVSEPESEPESAPETTSEPSSTGRRRRRQALPQGGVQIETEDYDSNWTCNANSWSSPGGSPQAEPEAEPEGSAEPEAEPEASAEPESEPEATAEPESEPEATAEPESEPEATAEPESEPEATAEPESEPEATGEPESEPEATGEPESEPEATGEPEGEPETGAGGGRNLHPMDCVDIIIGKAKGLFGNVGDFYTRDRSTPRRDDFYGGQDDLVAAAAKEENGKTTVVFRRKLETSDMADHAIANQQGMDVIWARGQERGREVHRPRSGLERCEAKNIEDYLFYQKDDVKYHGTSGMQRGIIRGLDFYADPNPSGGGSQCGGQLAQPSGCSGSACTYTVEWQYNSDEDEVEFTIRATMDHTQWTGIGFSQEGSMVNSDAVLAWYDEATSTGSVKDYFLGARSTSGVVEDDSQDITDTSVTYENGILQFSFKRKRNTEDAEQDMLFGDNNCVFILQPLEGGQHNGGSVQYHQSTPIASSSRVCFRACNGGLDENGGQDTVTPTVGVGDCTVYSDESCDATGLIPSIVMLMVVYFLQRVMQD</sequence>
<feature type="domain" description="DOMON" evidence="5">
    <location>
        <begin position="425"/>
        <end position="551"/>
    </location>
</feature>
<evidence type="ECO:0000256" key="3">
    <source>
        <dbReference type="SAM" id="SignalP"/>
    </source>
</evidence>
<proteinExistence type="predicted"/>
<evidence type="ECO:0000313" key="6">
    <source>
        <dbReference type="EMBL" id="KAJ8040166.1"/>
    </source>
</evidence>
<dbReference type="InterPro" id="IPR005018">
    <property type="entry name" value="DOMON_domain"/>
</dbReference>
<evidence type="ECO:0000256" key="2">
    <source>
        <dbReference type="SAM" id="MobiDB-lite"/>
    </source>
</evidence>
<feature type="compositionally biased region" description="Low complexity" evidence="2">
    <location>
        <begin position="308"/>
        <end position="318"/>
    </location>
</feature>
<feature type="domain" description="DOMON" evidence="5">
    <location>
        <begin position="630"/>
        <end position="754"/>
    </location>
</feature>
<dbReference type="PROSITE" id="PS50026">
    <property type="entry name" value="EGF_3"/>
    <property type="match status" value="1"/>
</dbReference>
<dbReference type="Proteomes" id="UP001152320">
    <property type="component" value="Chromosome 6"/>
</dbReference>